<keyword evidence="1" id="KW-0732">Signal</keyword>
<evidence type="ECO:0000313" key="2">
    <source>
        <dbReference type="EMBL" id="CAJ0564930.1"/>
    </source>
</evidence>
<evidence type="ECO:0008006" key="4">
    <source>
        <dbReference type="Google" id="ProtNLM"/>
    </source>
</evidence>
<comment type="caution">
    <text evidence="2">The sequence shown here is derived from an EMBL/GenBank/DDBJ whole genome shotgun (WGS) entry which is preliminary data.</text>
</comment>
<feature type="non-terminal residue" evidence="2">
    <location>
        <position position="116"/>
    </location>
</feature>
<dbReference type="Proteomes" id="UP001177023">
    <property type="component" value="Unassembled WGS sequence"/>
</dbReference>
<protein>
    <recommendedName>
        <fullName evidence="4">Secreted protein</fullName>
    </recommendedName>
</protein>
<accession>A0AA36CAP7</accession>
<evidence type="ECO:0000313" key="3">
    <source>
        <dbReference type="Proteomes" id="UP001177023"/>
    </source>
</evidence>
<feature type="chain" id="PRO_5041390948" description="Secreted protein" evidence="1">
    <location>
        <begin position="22"/>
        <end position="116"/>
    </location>
</feature>
<keyword evidence="3" id="KW-1185">Reference proteome</keyword>
<evidence type="ECO:0000256" key="1">
    <source>
        <dbReference type="SAM" id="SignalP"/>
    </source>
</evidence>
<name>A0AA36CAP7_9BILA</name>
<dbReference type="AlphaFoldDB" id="A0AA36CAP7"/>
<reference evidence="2" key="1">
    <citation type="submission" date="2023-06" db="EMBL/GenBank/DDBJ databases">
        <authorList>
            <person name="Delattre M."/>
        </authorList>
    </citation>
    <scope>NUCLEOTIDE SEQUENCE</scope>
    <source>
        <strain evidence="2">AF72</strain>
    </source>
</reference>
<dbReference type="EMBL" id="CATQJA010000942">
    <property type="protein sequence ID" value="CAJ0564930.1"/>
    <property type="molecule type" value="Genomic_DNA"/>
</dbReference>
<gene>
    <name evidence="2" type="ORF">MSPICULIGERA_LOCUS3594</name>
</gene>
<organism evidence="2 3">
    <name type="scientific">Mesorhabditis spiculigera</name>
    <dbReference type="NCBI Taxonomy" id="96644"/>
    <lineage>
        <taxon>Eukaryota</taxon>
        <taxon>Metazoa</taxon>
        <taxon>Ecdysozoa</taxon>
        <taxon>Nematoda</taxon>
        <taxon>Chromadorea</taxon>
        <taxon>Rhabditida</taxon>
        <taxon>Rhabditina</taxon>
        <taxon>Rhabditomorpha</taxon>
        <taxon>Rhabditoidea</taxon>
        <taxon>Rhabditidae</taxon>
        <taxon>Mesorhabditinae</taxon>
        <taxon>Mesorhabditis</taxon>
    </lineage>
</organism>
<feature type="signal peptide" evidence="1">
    <location>
        <begin position="1"/>
        <end position="21"/>
    </location>
</feature>
<proteinExistence type="predicted"/>
<sequence>MLQLTLRTALLLLLAFLAAHAFKANKFVKPGMHPDLFPEQEFDDDAQLCTPREPCGFYSFYGASRNGSPMTWVKSWCKCGVDFDCVYSTTDIRSRMFRHVCIRKLSPELMDEGYTA</sequence>